<accession>A0ABX1D2R4</accession>
<dbReference type="SUPFAM" id="SSF51735">
    <property type="entry name" value="NAD(P)-binding Rossmann-fold domains"/>
    <property type="match status" value="1"/>
</dbReference>
<protein>
    <submittedName>
        <fullName evidence="4">Gfo/Idh/MocA family oxidoreductase</fullName>
    </submittedName>
</protein>
<feature type="non-terminal residue" evidence="4">
    <location>
        <position position="83"/>
    </location>
</feature>
<keyword evidence="5" id="KW-1185">Reference proteome</keyword>
<dbReference type="RefSeq" id="WP_168139598.1">
    <property type="nucleotide sequence ID" value="NZ_JAAVJR010000459.1"/>
</dbReference>
<keyword evidence="2" id="KW-0560">Oxidoreductase</keyword>
<name>A0ABX1D2R4_9FLAO</name>
<dbReference type="InterPro" id="IPR000683">
    <property type="entry name" value="Gfo/Idh/MocA-like_OxRdtase_N"/>
</dbReference>
<comment type="similarity">
    <text evidence="1">Belongs to the Gfo/Idh/MocA family.</text>
</comment>
<proteinExistence type="inferred from homology"/>
<evidence type="ECO:0000313" key="4">
    <source>
        <dbReference type="EMBL" id="NJW54753.1"/>
    </source>
</evidence>
<dbReference type="Gene3D" id="3.40.50.720">
    <property type="entry name" value="NAD(P)-binding Rossmann-like Domain"/>
    <property type="match status" value="1"/>
</dbReference>
<gene>
    <name evidence="4" type="ORF">HC175_17720</name>
</gene>
<feature type="domain" description="Gfo/Idh/MocA-like oxidoreductase N-terminal" evidence="3">
    <location>
        <begin position="8"/>
        <end position="83"/>
    </location>
</feature>
<dbReference type="InterPro" id="IPR050984">
    <property type="entry name" value="Gfo/Idh/MocA_domain"/>
</dbReference>
<organism evidence="4 5">
    <name type="scientific">Salinimicrobium oceani</name>
    <dbReference type="NCBI Taxonomy" id="2722702"/>
    <lineage>
        <taxon>Bacteria</taxon>
        <taxon>Pseudomonadati</taxon>
        <taxon>Bacteroidota</taxon>
        <taxon>Flavobacteriia</taxon>
        <taxon>Flavobacteriales</taxon>
        <taxon>Flavobacteriaceae</taxon>
        <taxon>Salinimicrobium</taxon>
    </lineage>
</organism>
<dbReference type="Pfam" id="PF01408">
    <property type="entry name" value="GFO_IDH_MocA"/>
    <property type="match status" value="1"/>
</dbReference>
<dbReference type="PANTHER" id="PTHR22604:SF105">
    <property type="entry name" value="TRANS-1,2-DIHYDROBENZENE-1,2-DIOL DEHYDROGENASE"/>
    <property type="match status" value="1"/>
</dbReference>
<sequence>MPISSPPVLKFVEDAELYAVASRNAEKAATFCEEMEAKRSFGSYEEMLKDPLLNIVYVATPHSFHHSHTLLCLRAGKAVLCEK</sequence>
<evidence type="ECO:0000256" key="2">
    <source>
        <dbReference type="ARBA" id="ARBA00023002"/>
    </source>
</evidence>
<reference evidence="4 5" key="1">
    <citation type="submission" date="2020-03" db="EMBL/GenBank/DDBJ databases">
        <title>Salinimicrobium sp. nov, isolated from SCS.</title>
        <authorList>
            <person name="Cao W.R."/>
        </authorList>
    </citation>
    <scope>NUCLEOTIDE SEQUENCE [LARGE SCALE GENOMIC DNA]</scope>
    <source>
        <strain evidence="5">J15B91</strain>
    </source>
</reference>
<dbReference type="EMBL" id="JAAVJR010000459">
    <property type="protein sequence ID" value="NJW54753.1"/>
    <property type="molecule type" value="Genomic_DNA"/>
</dbReference>
<evidence type="ECO:0000313" key="5">
    <source>
        <dbReference type="Proteomes" id="UP000703674"/>
    </source>
</evidence>
<evidence type="ECO:0000259" key="3">
    <source>
        <dbReference type="Pfam" id="PF01408"/>
    </source>
</evidence>
<dbReference type="PANTHER" id="PTHR22604">
    <property type="entry name" value="OXIDOREDUCTASES"/>
    <property type="match status" value="1"/>
</dbReference>
<evidence type="ECO:0000256" key="1">
    <source>
        <dbReference type="ARBA" id="ARBA00010928"/>
    </source>
</evidence>
<dbReference type="InterPro" id="IPR036291">
    <property type="entry name" value="NAD(P)-bd_dom_sf"/>
</dbReference>
<comment type="caution">
    <text evidence="4">The sequence shown here is derived from an EMBL/GenBank/DDBJ whole genome shotgun (WGS) entry which is preliminary data.</text>
</comment>
<dbReference type="Proteomes" id="UP000703674">
    <property type="component" value="Unassembled WGS sequence"/>
</dbReference>